<dbReference type="PRINTS" id="PR00081">
    <property type="entry name" value="GDHRDH"/>
</dbReference>
<evidence type="ECO:0000256" key="2">
    <source>
        <dbReference type="ARBA" id="ARBA00023002"/>
    </source>
</evidence>
<organism evidence="3 4">
    <name type="scientific">Paenibacillus alvei TS-15</name>
    <dbReference type="NCBI Taxonomy" id="1117108"/>
    <lineage>
        <taxon>Bacteria</taxon>
        <taxon>Bacillati</taxon>
        <taxon>Bacillota</taxon>
        <taxon>Bacilli</taxon>
        <taxon>Bacillales</taxon>
        <taxon>Paenibacillaceae</taxon>
        <taxon>Paenibacillus</taxon>
    </lineage>
</organism>
<dbReference type="InterPro" id="IPR002347">
    <property type="entry name" value="SDR_fam"/>
</dbReference>
<comment type="similarity">
    <text evidence="1">Belongs to the short-chain dehydrogenases/reductases (SDR) family.</text>
</comment>
<dbReference type="EMBL" id="ATMT01000028">
    <property type="protein sequence ID" value="EPY07897.1"/>
    <property type="molecule type" value="Genomic_DNA"/>
</dbReference>
<evidence type="ECO:0000313" key="3">
    <source>
        <dbReference type="EMBL" id="EPY07897.1"/>
    </source>
</evidence>
<dbReference type="Proteomes" id="UP000015344">
    <property type="component" value="Unassembled WGS sequence"/>
</dbReference>
<accession>S9SQ61</accession>
<sequence length="150" mass="16212">MLGMVDYEVYHETMETNLYASITHMQYASRLMSSQKQGSIINLSSIMGTNGSEGQVIYSSSKSAIIGATKSAAKELAKYNIRVNAIAPGFIDTDMSRNIKEEMYHKRISSIALGRAGTPKEIANAAMFLASDLSTYITGQVIGVDGGMII</sequence>
<evidence type="ECO:0000313" key="4">
    <source>
        <dbReference type="Proteomes" id="UP000015344"/>
    </source>
</evidence>
<dbReference type="Gene3D" id="3.40.50.720">
    <property type="entry name" value="NAD(P)-binding Rossmann-like Domain"/>
    <property type="match status" value="1"/>
</dbReference>
<name>S9SQ61_PAEAL</name>
<dbReference type="AlphaFoldDB" id="S9SQ61"/>
<proteinExistence type="inferred from homology"/>
<dbReference type="SUPFAM" id="SSF51735">
    <property type="entry name" value="NAD(P)-binding Rossmann-fold domains"/>
    <property type="match status" value="1"/>
</dbReference>
<comment type="caution">
    <text evidence="3">The sequence shown here is derived from an EMBL/GenBank/DDBJ whole genome shotgun (WGS) entry which is preliminary data.</text>
</comment>
<dbReference type="Pfam" id="PF13561">
    <property type="entry name" value="adh_short_C2"/>
    <property type="match status" value="1"/>
</dbReference>
<dbReference type="PRINTS" id="PR00080">
    <property type="entry name" value="SDRFAMILY"/>
</dbReference>
<evidence type="ECO:0000256" key="1">
    <source>
        <dbReference type="ARBA" id="ARBA00006484"/>
    </source>
</evidence>
<dbReference type="InterPro" id="IPR036291">
    <property type="entry name" value="NAD(P)-bd_dom_sf"/>
</dbReference>
<dbReference type="PATRIC" id="fig|1117108.3.peg.1362"/>
<dbReference type="eggNOG" id="COG1028">
    <property type="taxonomic scope" value="Bacteria"/>
</dbReference>
<gene>
    <name evidence="3" type="ORF">PAALTS15_06624</name>
</gene>
<reference evidence="3 4" key="1">
    <citation type="submission" date="2013-05" db="EMBL/GenBank/DDBJ databases">
        <authorList>
            <person name="Strain E.A."/>
            <person name="Brown E."/>
            <person name="Allard M.W."/>
            <person name="Luo Y.L."/>
        </authorList>
    </citation>
    <scope>NUCLEOTIDE SEQUENCE [LARGE SCALE GENOMIC DNA]</scope>
    <source>
        <strain evidence="3 4">TS-15</strain>
    </source>
</reference>
<protein>
    <submittedName>
        <fullName evidence="3">Short-chain dehydrogenase/reductase SDR</fullName>
    </submittedName>
</protein>
<dbReference type="PANTHER" id="PTHR24321">
    <property type="entry name" value="DEHYDROGENASES, SHORT CHAIN"/>
    <property type="match status" value="1"/>
</dbReference>
<dbReference type="GO" id="GO:0016491">
    <property type="term" value="F:oxidoreductase activity"/>
    <property type="evidence" value="ECO:0007669"/>
    <property type="project" value="UniProtKB-KW"/>
</dbReference>
<keyword evidence="2" id="KW-0560">Oxidoreductase</keyword>
<dbReference type="PANTHER" id="PTHR24321:SF8">
    <property type="entry name" value="ESTRADIOL 17-BETA-DEHYDROGENASE 8-RELATED"/>
    <property type="match status" value="1"/>
</dbReference>